<proteinExistence type="predicted"/>
<reference evidence="3" key="1">
    <citation type="submission" date="2021-12" db="EMBL/GenBank/DDBJ databases">
        <title>Enterovibrio ZSDZ35 sp. nov. and Enterovibrio ZSDZ42 sp. nov., isolated from coastal seawater in Qingdao.</title>
        <authorList>
            <person name="Zhang P."/>
        </authorList>
    </citation>
    <scope>NUCLEOTIDE SEQUENCE</scope>
    <source>
        <strain evidence="3">ZSDZ42</strain>
    </source>
</reference>
<organism evidence="3 4">
    <name type="scientific">Enterovibrio gelatinilyticus</name>
    <dbReference type="NCBI Taxonomy" id="2899819"/>
    <lineage>
        <taxon>Bacteria</taxon>
        <taxon>Pseudomonadati</taxon>
        <taxon>Pseudomonadota</taxon>
        <taxon>Gammaproteobacteria</taxon>
        <taxon>Vibrionales</taxon>
        <taxon>Vibrionaceae</taxon>
        <taxon>Enterovibrio</taxon>
    </lineage>
</organism>
<evidence type="ECO:0000313" key="4">
    <source>
        <dbReference type="Proteomes" id="UP001149400"/>
    </source>
</evidence>
<dbReference type="RefSeq" id="WP_274163648.1">
    <property type="nucleotide sequence ID" value="NZ_JAJUBC010000005.1"/>
</dbReference>
<feature type="compositionally biased region" description="Pro residues" evidence="2">
    <location>
        <begin position="9"/>
        <end position="21"/>
    </location>
</feature>
<keyword evidence="4" id="KW-1185">Reference proteome</keyword>
<dbReference type="Proteomes" id="UP001149400">
    <property type="component" value="Unassembled WGS sequence"/>
</dbReference>
<feature type="region of interest" description="Disordered" evidence="2">
    <location>
        <begin position="1"/>
        <end position="21"/>
    </location>
</feature>
<sequence length="1017" mass="114753">MDKLILPPCATPPSRGPHPVDPMIPRVCENEKTPLVYHDIAYLVGSDRFYLLTEEACHYLSQAEKKLDGVTGEDPEAMAESGLLDGTTVAHLSSFLSASQDRDEYHKLEEWLNTPDRGLFGLEKARHEKDTVKKRRELKSLQKKALEGAKQKGYSYKNGALYTPRETQIHTLLKQYANVKQTFLDKKELAPAAQVAALQDNMDLRRLIGKEGSAIIGPVRANIIAYYEAEQALEVTSEAFNALVTCIEDLEKLGVAMPECALALDGQDGHTALADYYQLLHDAQTFEDSLRERLMALSKSTDYRRIPPSAILADEYTQLKELENKANILHNRAHELASEHRLLLVWSPDDYKEKPLQRLMTDRFPLREYLLGTPKPGASQVPLAQLRYLSLVDVPHPTNPSGTLMIVDFTATASLGKAFEHILSQGLATPIPIEDGWFDEKGLFAPEHFHASLAAKRWEVKSLKADTTTWDTAVSGILYRDFIKKRLDPFDSAPQAQFFRFSTEAFAHDYTKRISNFTYEESSSRMFERGRPPTDSNSQGWRAVQKVEAKYNLYAAKGELNVIQASNGQPYLSFPDEKDIDAKKDITLLLRVLNKHDGKPAKEETIAFNPGLLRTRLYIKAYGFAGATLAGQKEMRFESGGLSALTQLQSSDATLNLEAKIGVEMACYLDWFLPDRSLDGINVPDFIVPNDVKMLTTLKGQLKVELEGKVSSPLLFKFVNGKLHVRMQVGQSFKFVIEGEVMPQAIGAWIWQFQRVLREANYRPVDIVEDDETFQALSTMSRVCLLSQMQIGLFFAHKKDVWDKVMGIFEGSSAPTVAHLLAFGTESALKPWLQMLVPEGLAPLIETLLSEPDAASIKESKDVTTFYNEDDVLAMQQIGLMKIFMWLHELWSQRPSESAAVVRQVEEALSRLQRNHGMPQQRKLDFMANCDRIRAMLNRSAYINPKEKPNLSIAYSRTGKSFSHHHFNDLVIVKYNEVKQNKAQLEQEVIDLKQEALKEGMTSRTPFQIPYGSAYTF</sequence>
<name>A0ABT5QXM0_9GAMM</name>
<comment type="caution">
    <text evidence="3">The sequence shown here is derived from an EMBL/GenBank/DDBJ whole genome shotgun (WGS) entry which is preliminary data.</text>
</comment>
<protein>
    <submittedName>
        <fullName evidence="3">Uncharacterized protein</fullName>
    </submittedName>
</protein>
<keyword evidence="1" id="KW-0175">Coiled coil</keyword>
<evidence type="ECO:0000256" key="1">
    <source>
        <dbReference type="SAM" id="Coils"/>
    </source>
</evidence>
<accession>A0ABT5QXM0</accession>
<gene>
    <name evidence="3" type="ORF">LRP50_06480</name>
</gene>
<evidence type="ECO:0000313" key="3">
    <source>
        <dbReference type="EMBL" id="MDD1792766.1"/>
    </source>
</evidence>
<feature type="coiled-coil region" evidence="1">
    <location>
        <begin position="968"/>
        <end position="995"/>
    </location>
</feature>
<feature type="coiled-coil region" evidence="1">
    <location>
        <begin position="312"/>
        <end position="339"/>
    </location>
</feature>
<evidence type="ECO:0000256" key="2">
    <source>
        <dbReference type="SAM" id="MobiDB-lite"/>
    </source>
</evidence>
<dbReference type="EMBL" id="JAJUBC010000005">
    <property type="protein sequence ID" value="MDD1792766.1"/>
    <property type="molecule type" value="Genomic_DNA"/>
</dbReference>